<dbReference type="RefSeq" id="WP_013071381.1">
    <property type="nucleotide sequence ID" value="NZ_CAJXAW010000013.1"/>
</dbReference>
<proteinExistence type="predicted"/>
<organism evidence="1 2">
    <name type="scientific">Zunongwangia profunda</name>
    <dbReference type="NCBI Taxonomy" id="398743"/>
    <lineage>
        <taxon>Bacteria</taxon>
        <taxon>Pseudomonadati</taxon>
        <taxon>Bacteroidota</taxon>
        <taxon>Flavobacteriia</taxon>
        <taxon>Flavobacteriales</taxon>
        <taxon>Flavobacteriaceae</taxon>
        <taxon>Zunongwangia</taxon>
    </lineage>
</organism>
<evidence type="ECO:0000313" key="1">
    <source>
        <dbReference type="EMBL" id="HCV82644.1"/>
    </source>
</evidence>
<dbReference type="EMBL" id="DPMF01000380">
    <property type="protein sequence ID" value="HCV82644.1"/>
    <property type="molecule type" value="Genomic_DNA"/>
</dbReference>
<protein>
    <recommendedName>
        <fullName evidence="3">STAS domain-containing protein</fullName>
    </recommendedName>
</protein>
<dbReference type="Proteomes" id="UP000264330">
    <property type="component" value="Unassembled WGS sequence"/>
</dbReference>
<sequence>MYVGMATNGKNHLIKISGVLNASIKSIETELQSHLEKAKDILNIDINSISEIDLPAAFTLYSLKEKAKQMGKIIDINKEKCYALKKLQNYKIEKLL</sequence>
<evidence type="ECO:0008006" key="3">
    <source>
        <dbReference type="Google" id="ProtNLM"/>
    </source>
</evidence>
<reference evidence="1 2" key="1">
    <citation type="journal article" date="2018" name="Nat. Biotechnol.">
        <title>A standardized bacterial taxonomy based on genome phylogeny substantially revises the tree of life.</title>
        <authorList>
            <person name="Parks D.H."/>
            <person name="Chuvochina M."/>
            <person name="Waite D.W."/>
            <person name="Rinke C."/>
            <person name="Skarshewski A."/>
            <person name="Chaumeil P.A."/>
            <person name="Hugenholtz P."/>
        </authorList>
    </citation>
    <scope>NUCLEOTIDE SEQUENCE [LARGE SCALE GENOMIC DNA]</scope>
    <source>
        <strain evidence="1">UBA9359</strain>
    </source>
</reference>
<name>A0A3D5J3W9_9FLAO</name>
<accession>A0A3D5J3W9</accession>
<dbReference type="AlphaFoldDB" id="A0A3D5J3W9"/>
<comment type="caution">
    <text evidence="1">The sequence shown here is derived from an EMBL/GenBank/DDBJ whole genome shotgun (WGS) entry which is preliminary data.</text>
</comment>
<evidence type="ECO:0000313" key="2">
    <source>
        <dbReference type="Proteomes" id="UP000264330"/>
    </source>
</evidence>
<gene>
    <name evidence="1" type="ORF">DGQ38_16510</name>
</gene>